<sequence length="155" mass="17959">MASKRRNMFHKNKTQETTEKDHSSDMNYDQDSLMVAISRNELKARDDRPCVSERDRLNKIKGVNDMMEEATHHWYFLTCYNPQQYWRHSGSQSWGQNLFHLRGRAEGMGNGCQSISEFPLSGELRTCSPLLEMPSPDSALGVYSTRKQVQRKINA</sequence>
<dbReference type="Proteomes" id="UP001558652">
    <property type="component" value="Unassembled WGS sequence"/>
</dbReference>
<accession>A0ABD0XZS9</accession>
<dbReference type="EMBL" id="JBFDAA010000017">
    <property type="protein sequence ID" value="KAL1116736.1"/>
    <property type="molecule type" value="Genomic_DNA"/>
</dbReference>
<comment type="caution">
    <text evidence="2">The sequence shown here is derived from an EMBL/GenBank/DDBJ whole genome shotgun (WGS) entry which is preliminary data.</text>
</comment>
<evidence type="ECO:0000313" key="2">
    <source>
        <dbReference type="EMBL" id="KAL1116736.1"/>
    </source>
</evidence>
<reference evidence="2 3" key="1">
    <citation type="submission" date="2024-07" db="EMBL/GenBank/DDBJ databases">
        <title>Chromosome-level genome assembly of the water stick insect Ranatra chinensis (Heteroptera: Nepidae).</title>
        <authorList>
            <person name="Liu X."/>
        </authorList>
    </citation>
    <scope>NUCLEOTIDE SEQUENCE [LARGE SCALE GENOMIC DNA]</scope>
    <source>
        <strain evidence="2">Cailab_2021Rc</strain>
        <tissue evidence="2">Muscle</tissue>
    </source>
</reference>
<protein>
    <submittedName>
        <fullName evidence="2">Uncharacterized protein</fullName>
    </submittedName>
</protein>
<keyword evidence="3" id="KW-1185">Reference proteome</keyword>
<feature type="region of interest" description="Disordered" evidence="1">
    <location>
        <begin position="1"/>
        <end position="27"/>
    </location>
</feature>
<name>A0ABD0XZS9_9HEMI</name>
<evidence type="ECO:0000313" key="3">
    <source>
        <dbReference type="Proteomes" id="UP001558652"/>
    </source>
</evidence>
<organism evidence="2 3">
    <name type="scientific">Ranatra chinensis</name>
    <dbReference type="NCBI Taxonomy" id="642074"/>
    <lineage>
        <taxon>Eukaryota</taxon>
        <taxon>Metazoa</taxon>
        <taxon>Ecdysozoa</taxon>
        <taxon>Arthropoda</taxon>
        <taxon>Hexapoda</taxon>
        <taxon>Insecta</taxon>
        <taxon>Pterygota</taxon>
        <taxon>Neoptera</taxon>
        <taxon>Paraneoptera</taxon>
        <taxon>Hemiptera</taxon>
        <taxon>Heteroptera</taxon>
        <taxon>Panheteroptera</taxon>
        <taxon>Nepomorpha</taxon>
        <taxon>Nepidae</taxon>
        <taxon>Ranatrinae</taxon>
        <taxon>Ranatra</taxon>
    </lineage>
</organism>
<dbReference type="AlphaFoldDB" id="A0ABD0XZS9"/>
<proteinExistence type="predicted"/>
<evidence type="ECO:0000256" key="1">
    <source>
        <dbReference type="SAM" id="MobiDB-lite"/>
    </source>
</evidence>
<feature type="compositionally biased region" description="Basic and acidic residues" evidence="1">
    <location>
        <begin position="13"/>
        <end position="24"/>
    </location>
</feature>
<feature type="compositionally biased region" description="Basic residues" evidence="1">
    <location>
        <begin position="1"/>
        <end position="12"/>
    </location>
</feature>
<gene>
    <name evidence="2" type="ORF">AAG570_005208</name>
</gene>